<evidence type="ECO:0000313" key="1">
    <source>
        <dbReference type="EMBL" id="TPP60669.1"/>
    </source>
</evidence>
<keyword evidence="2" id="KW-1185">Reference proteome</keyword>
<evidence type="ECO:0000313" key="2">
    <source>
        <dbReference type="Proteomes" id="UP000316759"/>
    </source>
</evidence>
<name>A0A504YK12_FASGI</name>
<gene>
    <name evidence="1" type="ORF">FGIG_02133</name>
</gene>
<organism evidence="1 2">
    <name type="scientific">Fasciola gigantica</name>
    <name type="common">Giant liver fluke</name>
    <dbReference type="NCBI Taxonomy" id="46835"/>
    <lineage>
        <taxon>Eukaryota</taxon>
        <taxon>Metazoa</taxon>
        <taxon>Spiralia</taxon>
        <taxon>Lophotrochozoa</taxon>
        <taxon>Platyhelminthes</taxon>
        <taxon>Trematoda</taxon>
        <taxon>Digenea</taxon>
        <taxon>Plagiorchiida</taxon>
        <taxon>Echinostomata</taxon>
        <taxon>Echinostomatoidea</taxon>
        <taxon>Fasciolidae</taxon>
        <taxon>Fasciola</taxon>
    </lineage>
</organism>
<protein>
    <submittedName>
        <fullName evidence="1">Uncharacterized protein</fullName>
    </submittedName>
</protein>
<dbReference type="EMBL" id="SUNJ01009122">
    <property type="protein sequence ID" value="TPP60669.1"/>
    <property type="molecule type" value="Genomic_DNA"/>
</dbReference>
<dbReference type="Proteomes" id="UP000316759">
    <property type="component" value="Unassembled WGS sequence"/>
</dbReference>
<accession>A0A504YK12</accession>
<reference evidence="1 2" key="1">
    <citation type="submission" date="2019-04" db="EMBL/GenBank/DDBJ databases">
        <title>Annotation for the trematode Fasciola gigantica.</title>
        <authorList>
            <person name="Choi Y.-J."/>
        </authorList>
    </citation>
    <scope>NUCLEOTIDE SEQUENCE [LARGE SCALE GENOMIC DNA]</scope>
    <source>
        <strain evidence="1">Uganda_cow_1</strain>
    </source>
</reference>
<dbReference type="AlphaFoldDB" id="A0A504YK12"/>
<comment type="caution">
    <text evidence="1">The sequence shown here is derived from an EMBL/GenBank/DDBJ whole genome shotgun (WGS) entry which is preliminary data.</text>
</comment>
<proteinExistence type="predicted"/>
<sequence>MVPLSGPESVVADNESIQSTTEIIRNDVTHFSDTISDSTTTEYNGATWNRKFLIWTILSSVMLCYQ</sequence>